<accession>A0A9W2VDA7</accession>
<dbReference type="Proteomes" id="UP001165780">
    <property type="component" value="Unplaced"/>
</dbReference>
<keyword evidence="2" id="KW-0472">Membrane</keyword>
<name>A0A9W2VDA7_PANPR</name>
<dbReference type="GeneID" id="109278575"/>
<evidence type="ECO:0000313" key="3">
    <source>
        <dbReference type="Proteomes" id="UP001165780"/>
    </source>
</evidence>
<feature type="region of interest" description="Disordered" evidence="1">
    <location>
        <begin position="63"/>
        <end position="100"/>
    </location>
</feature>
<keyword evidence="2" id="KW-1133">Transmembrane helix</keyword>
<feature type="transmembrane region" description="Helical" evidence="2">
    <location>
        <begin position="119"/>
        <end position="140"/>
    </location>
</feature>
<evidence type="ECO:0000313" key="4">
    <source>
        <dbReference type="RefSeq" id="XP_053756610.1"/>
    </source>
</evidence>
<keyword evidence="3" id="KW-1185">Reference proteome</keyword>
<protein>
    <submittedName>
        <fullName evidence="4">Small integral membrane protein 35</fullName>
    </submittedName>
</protein>
<dbReference type="RefSeq" id="XP_053756610.1">
    <property type="nucleotide sequence ID" value="XM_053900635.1"/>
</dbReference>
<dbReference type="CTD" id="100526771"/>
<reference evidence="4" key="1">
    <citation type="submission" date="2025-08" db="UniProtKB">
        <authorList>
            <consortium name="RefSeq"/>
        </authorList>
    </citation>
    <scope>IDENTIFICATION</scope>
    <source>
        <tissue evidence="4">Whole blood</tissue>
    </source>
</reference>
<dbReference type="AlphaFoldDB" id="A0A9W2VDA7"/>
<gene>
    <name evidence="4" type="primary">SMIM35</name>
</gene>
<keyword evidence="2" id="KW-0812">Transmembrane</keyword>
<organism evidence="3 4">
    <name type="scientific">Panthera pardus</name>
    <name type="common">Leopard</name>
    <name type="synonym">Felis pardus</name>
    <dbReference type="NCBI Taxonomy" id="9691"/>
    <lineage>
        <taxon>Eukaryota</taxon>
        <taxon>Metazoa</taxon>
        <taxon>Chordata</taxon>
        <taxon>Craniata</taxon>
        <taxon>Vertebrata</taxon>
        <taxon>Euteleostomi</taxon>
        <taxon>Mammalia</taxon>
        <taxon>Eutheria</taxon>
        <taxon>Laurasiatheria</taxon>
        <taxon>Carnivora</taxon>
        <taxon>Feliformia</taxon>
        <taxon>Felidae</taxon>
        <taxon>Pantherinae</taxon>
        <taxon>Panthera</taxon>
    </lineage>
</organism>
<sequence>MADPSLSATLPLGAKHQQPEVLLVCLSWEEEAISISSTQFKSKHPATGATGFAGRVPKVLRSLGCPSPPPSEAEQRPPGLSPQTAVPFPTSRRPVASRGPPSSILSLLSRAVPLGEDSISTLGLILGVGLSLLLVSVLGYSLAKWYQRGYCWEGPNFVFNLYQIRNLKEPEVGPPFTISGHVSSSDGSYVKFSDRLV</sequence>
<evidence type="ECO:0000256" key="2">
    <source>
        <dbReference type="SAM" id="Phobius"/>
    </source>
</evidence>
<evidence type="ECO:0000256" key="1">
    <source>
        <dbReference type="SAM" id="MobiDB-lite"/>
    </source>
</evidence>
<proteinExistence type="predicted"/>